<accession>A0ABT9J3L7</accession>
<comment type="caution">
    <text evidence="1">The sequence shown here is derived from an EMBL/GenBank/DDBJ whole genome shotgun (WGS) entry which is preliminary data.</text>
</comment>
<evidence type="ECO:0000313" key="1">
    <source>
        <dbReference type="EMBL" id="MDP5276211.1"/>
    </source>
</evidence>
<dbReference type="EMBL" id="JAVAMP010000012">
    <property type="protein sequence ID" value="MDP5276211.1"/>
    <property type="molecule type" value="Genomic_DNA"/>
</dbReference>
<protein>
    <submittedName>
        <fullName evidence="1">Uncharacterized protein</fullName>
    </submittedName>
</protein>
<reference evidence="1 2" key="1">
    <citation type="submission" date="2023-08" db="EMBL/GenBank/DDBJ databases">
        <authorList>
            <person name="Park J.-S."/>
        </authorList>
    </citation>
    <scope>NUCLEOTIDE SEQUENCE [LARGE SCALE GENOMIC DNA]</scope>
    <source>
        <strain evidence="1 2">2205SS18-9</strain>
    </source>
</reference>
<sequence>MKEKLVGAAKIMEDIFEKGIYAEKQRAKHRMNIIKDQIMASFPKDCKRLVLNKHVSAFYRVMPKYEVDHVGLNEYLANLGYLNDDFVKMMKKDEIIKKIKPFEKPRERYIKMYPKKHAKPQLQPLDYSSYLLEQLAYFWEQANIEFHHYDDLESGAKKQMLLCEKLKKEKMTCSFGSVNYVIKPAQFNINDIANEYGIDFVIENAKVTSEGIDLLIKKGVISKKEVSNFKKEIDRDVVFVITQMKNEEKSRQMYINNNVIRMQNQQEKIKPTHHYAV</sequence>
<organism evidence="1 2">
    <name type="scientific">Chengkuizengella axinellae</name>
    <dbReference type="NCBI Taxonomy" id="3064388"/>
    <lineage>
        <taxon>Bacteria</taxon>
        <taxon>Bacillati</taxon>
        <taxon>Bacillota</taxon>
        <taxon>Bacilli</taxon>
        <taxon>Bacillales</taxon>
        <taxon>Paenibacillaceae</taxon>
        <taxon>Chengkuizengella</taxon>
    </lineage>
</organism>
<gene>
    <name evidence="1" type="ORF">Q5Y73_19115</name>
</gene>
<name>A0ABT9J3L7_9BACL</name>
<keyword evidence="2" id="KW-1185">Reference proteome</keyword>
<evidence type="ECO:0000313" key="2">
    <source>
        <dbReference type="Proteomes" id="UP001231941"/>
    </source>
</evidence>
<dbReference type="Proteomes" id="UP001231941">
    <property type="component" value="Unassembled WGS sequence"/>
</dbReference>
<dbReference type="RefSeq" id="WP_305993521.1">
    <property type="nucleotide sequence ID" value="NZ_JAVAMP010000012.1"/>
</dbReference>
<proteinExistence type="predicted"/>